<dbReference type="EMBL" id="JAHUTJ010013007">
    <property type="protein sequence ID" value="MED6269215.1"/>
    <property type="molecule type" value="Genomic_DNA"/>
</dbReference>
<proteinExistence type="predicted"/>
<gene>
    <name evidence="1" type="ORF">CHARACLAT_030941</name>
</gene>
<organism evidence="1 2">
    <name type="scientific">Characodon lateralis</name>
    <dbReference type="NCBI Taxonomy" id="208331"/>
    <lineage>
        <taxon>Eukaryota</taxon>
        <taxon>Metazoa</taxon>
        <taxon>Chordata</taxon>
        <taxon>Craniata</taxon>
        <taxon>Vertebrata</taxon>
        <taxon>Euteleostomi</taxon>
        <taxon>Actinopterygii</taxon>
        <taxon>Neopterygii</taxon>
        <taxon>Teleostei</taxon>
        <taxon>Neoteleostei</taxon>
        <taxon>Acanthomorphata</taxon>
        <taxon>Ovalentaria</taxon>
        <taxon>Atherinomorphae</taxon>
        <taxon>Cyprinodontiformes</taxon>
        <taxon>Goodeidae</taxon>
        <taxon>Characodon</taxon>
    </lineage>
</organism>
<dbReference type="Proteomes" id="UP001352852">
    <property type="component" value="Unassembled WGS sequence"/>
</dbReference>
<protein>
    <submittedName>
        <fullName evidence="1">Uncharacterized protein</fullName>
    </submittedName>
</protein>
<evidence type="ECO:0000313" key="1">
    <source>
        <dbReference type="EMBL" id="MED6269215.1"/>
    </source>
</evidence>
<name>A0ABU7D5B2_9TELE</name>
<feature type="non-terminal residue" evidence="1">
    <location>
        <position position="82"/>
    </location>
</feature>
<accession>A0ABU7D5B2</accession>
<sequence length="82" mass="9762">GCIVVAKATRKKDLFSPLVQKKRKMEPLELLKLWTERRRSLLCLIWWLCCMIIWGNRTPEMQKRVRICKAEGTLWEMDEAKG</sequence>
<feature type="non-terminal residue" evidence="1">
    <location>
        <position position="1"/>
    </location>
</feature>
<reference evidence="1 2" key="1">
    <citation type="submission" date="2021-06" db="EMBL/GenBank/DDBJ databases">
        <authorList>
            <person name="Palmer J.M."/>
        </authorList>
    </citation>
    <scope>NUCLEOTIDE SEQUENCE [LARGE SCALE GENOMIC DNA]</scope>
    <source>
        <strain evidence="1 2">CL_MEX2019</strain>
        <tissue evidence="1">Muscle</tissue>
    </source>
</reference>
<keyword evidence="2" id="KW-1185">Reference proteome</keyword>
<evidence type="ECO:0000313" key="2">
    <source>
        <dbReference type="Proteomes" id="UP001352852"/>
    </source>
</evidence>
<comment type="caution">
    <text evidence="1">The sequence shown here is derived from an EMBL/GenBank/DDBJ whole genome shotgun (WGS) entry which is preliminary data.</text>
</comment>